<proteinExistence type="predicted"/>
<name>A0AAV9VHV1_9PEZI</name>
<evidence type="ECO:0000313" key="3">
    <source>
        <dbReference type="Proteomes" id="UP001373714"/>
    </source>
</evidence>
<gene>
    <name evidence="2" type="ORF">TWF730_005261</name>
</gene>
<dbReference type="EMBL" id="JAVHNS010000002">
    <property type="protein sequence ID" value="KAK6361541.1"/>
    <property type="molecule type" value="Genomic_DNA"/>
</dbReference>
<accession>A0AAV9VHV1</accession>
<reference evidence="2 3" key="1">
    <citation type="submission" date="2019-10" db="EMBL/GenBank/DDBJ databases">
        <authorList>
            <person name="Palmer J.M."/>
        </authorList>
    </citation>
    <scope>NUCLEOTIDE SEQUENCE [LARGE SCALE GENOMIC DNA]</scope>
    <source>
        <strain evidence="2 3">TWF730</strain>
    </source>
</reference>
<dbReference type="AlphaFoldDB" id="A0AAV9VHV1"/>
<protein>
    <submittedName>
        <fullName evidence="2">Uncharacterized protein</fullName>
    </submittedName>
</protein>
<feature type="compositionally biased region" description="Basic residues" evidence="1">
    <location>
        <begin position="1"/>
        <end position="20"/>
    </location>
</feature>
<feature type="compositionally biased region" description="Polar residues" evidence="1">
    <location>
        <begin position="85"/>
        <end position="108"/>
    </location>
</feature>
<feature type="compositionally biased region" description="Polar residues" evidence="1">
    <location>
        <begin position="57"/>
        <end position="73"/>
    </location>
</feature>
<evidence type="ECO:0000256" key="1">
    <source>
        <dbReference type="SAM" id="MobiDB-lite"/>
    </source>
</evidence>
<feature type="region of interest" description="Disordered" evidence="1">
    <location>
        <begin position="46"/>
        <end position="108"/>
    </location>
</feature>
<organism evidence="2 3">
    <name type="scientific">Orbilia blumenaviensis</name>
    <dbReference type="NCBI Taxonomy" id="1796055"/>
    <lineage>
        <taxon>Eukaryota</taxon>
        <taxon>Fungi</taxon>
        <taxon>Dikarya</taxon>
        <taxon>Ascomycota</taxon>
        <taxon>Pezizomycotina</taxon>
        <taxon>Orbiliomycetes</taxon>
        <taxon>Orbiliales</taxon>
        <taxon>Orbiliaceae</taxon>
        <taxon>Orbilia</taxon>
    </lineage>
</organism>
<keyword evidence="3" id="KW-1185">Reference proteome</keyword>
<sequence>MFQKLVRMKKKARNRRKRKRTVEFEEPDFSLALMEEEMILSEDVTPSLTYIEPSPPAQSSLGARTGPNSSSIPATPDKDSFAEPTANQESTLPNANTDSDSDSTMRNA</sequence>
<comment type="caution">
    <text evidence="2">The sequence shown here is derived from an EMBL/GenBank/DDBJ whole genome shotgun (WGS) entry which is preliminary data.</text>
</comment>
<evidence type="ECO:0000313" key="2">
    <source>
        <dbReference type="EMBL" id="KAK6361541.1"/>
    </source>
</evidence>
<feature type="region of interest" description="Disordered" evidence="1">
    <location>
        <begin position="1"/>
        <end position="25"/>
    </location>
</feature>
<dbReference type="Proteomes" id="UP001373714">
    <property type="component" value="Unassembled WGS sequence"/>
</dbReference>